<keyword evidence="4" id="KW-1185">Reference proteome</keyword>
<dbReference type="Proteomes" id="UP000199034">
    <property type="component" value="Unassembled WGS sequence"/>
</dbReference>
<protein>
    <submittedName>
        <fullName evidence="3">Uncharacterized protein</fullName>
    </submittedName>
</protein>
<dbReference type="STRING" id="1045774.SAMN05421872_12118"/>
<sequence length="223" mass="23683">MMRKTTAAVALTAATALTVPLAPTSASAAPDSGTSSGPYVTAGKPGQPGARGITAAEDSPTVQELLDKCDGGDLDVCEFHPSGETISQGEFKFAGSAANCAADSQTREINWSSTEGETNSLGITLGVKAGLKDVYEVSIETTYGHEWTWSKTTQDKLTQTVSPGKAVNLYVAADRSTVTGTYEMHFGDPYYGHYYWYVNDVSVSAPTFNTPWHTRTEETDANC</sequence>
<organism evidence="3 4">
    <name type="scientific">Nocardioides lianchengensis</name>
    <dbReference type="NCBI Taxonomy" id="1045774"/>
    <lineage>
        <taxon>Bacteria</taxon>
        <taxon>Bacillati</taxon>
        <taxon>Actinomycetota</taxon>
        <taxon>Actinomycetes</taxon>
        <taxon>Propionibacteriales</taxon>
        <taxon>Nocardioidaceae</taxon>
        <taxon>Nocardioides</taxon>
    </lineage>
</organism>
<feature type="region of interest" description="Disordered" evidence="1">
    <location>
        <begin position="24"/>
        <end position="54"/>
    </location>
</feature>
<dbReference type="SUPFAM" id="SSF56973">
    <property type="entry name" value="Aerolisin/ETX pore-forming domain"/>
    <property type="match status" value="1"/>
</dbReference>
<feature type="chain" id="PRO_5043613020" evidence="2">
    <location>
        <begin position="29"/>
        <end position="223"/>
    </location>
</feature>
<feature type="signal peptide" evidence="2">
    <location>
        <begin position="1"/>
        <end position="28"/>
    </location>
</feature>
<reference evidence="3 4" key="1">
    <citation type="submission" date="2016-10" db="EMBL/GenBank/DDBJ databases">
        <authorList>
            <person name="de Groot N.N."/>
        </authorList>
    </citation>
    <scope>NUCLEOTIDE SEQUENCE [LARGE SCALE GENOMIC DNA]</scope>
    <source>
        <strain evidence="3 4">CGMCC 4.6858</strain>
    </source>
</reference>
<evidence type="ECO:0000313" key="3">
    <source>
        <dbReference type="EMBL" id="SDE34349.1"/>
    </source>
</evidence>
<keyword evidence="2" id="KW-0732">Signal</keyword>
<dbReference type="Gene3D" id="2.170.15.10">
    <property type="entry name" value="Proaerolysin, chain A, domain 3"/>
    <property type="match status" value="1"/>
</dbReference>
<dbReference type="AlphaFoldDB" id="A0A1G7C4W9"/>
<evidence type="ECO:0000256" key="1">
    <source>
        <dbReference type="SAM" id="MobiDB-lite"/>
    </source>
</evidence>
<name>A0A1G7C4W9_9ACTN</name>
<dbReference type="OrthoDB" id="5124470at2"/>
<evidence type="ECO:0000256" key="2">
    <source>
        <dbReference type="SAM" id="SignalP"/>
    </source>
</evidence>
<evidence type="ECO:0000313" key="4">
    <source>
        <dbReference type="Proteomes" id="UP000199034"/>
    </source>
</evidence>
<dbReference type="EMBL" id="FMZM01000021">
    <property type="protein sequence ID" value="SDE34349.1"/>
    <property type="molecule type" value="Genomic_DNA"/>
</dbReference>
<proteinExistence type="predicted"/>
<dbReference type="RefSeq" id="WP_090861072.1">
    <property type="nucleotide sequence ID" value="NZ_FMZM01000021.1"/>
</dbReference>
<accession>A0A1G7C4W9</accession>
<gene>
    <name evidence="3" type="ORF">SAMN05421872_12118</name>
</gene>